<comment type="caution">
    <text evidence="2">The sequence shown here is derived from an EMBL/GenBank/DDBJ whole genome shotgun (WGS) entry which is preliminary data.</text>
</comment>
<reference evidence="3" key="1">
    <citation type="journal article" date="2019" name="Int. J. Syst. Evol. Microbiol.">
        <title>The Global Catalogue of Microorganisms (GCM) 10K type strain sequencing project: providing services to taxonomists for standard genome sequencing and annotation.</title>
        <authorList>
            <consortium name="The Broad Institute Genomics Platform"/>
            <consortium name="The Broad Institute Genome Sequencing Center for Infectious Disease"/>
            <person name="Wu L."/>
            <person name="Ma J."/>
        </authorList>
    </citation>
    <scope>NUCLEOTIDE SEQUENCE [LARGE SCALE GENOMIC DNA]</scope>
    <source>
        <strain evidence="3">CCM 7282</strain>
    </source>
</reference>
<protein>
    <submittedName>
        <fullName evidence="2">Dihydrofolate reductase</fullName>
    </submittedName>
</protein>
<sequence length="175" mass="20201">MDNNSRLIFYGAISVDGFLARENHALDWLIGTEGEHDTGYEEFYDSIDTILMGRKTYDQIQVLMEEFPYQDKKCYVFSRSTYGSTEHVEFIDEDIAAFTKALKKEAGRRIWIVGGGEVLYPLLQERMVDEFIIQVAPTIIGRGIPLFIPGETENQLKLLDVKQYKQFAELHYELA</sequence>
<organism evidence="2 3">
    <name type="scientific">Thalassobacillus devorans</name>
    <dbReference type="NCBI Taxonomy" id="279813"/>
    <lineage>
        <taxon>Bacteria</taxon>
        <taxon>Bacillati</taxon>
        <taxon>Bacillota</taxon>
        <taxon>Bacilli</taxon>
        <taxon>Bacillales</taxon>
        <taxon>Bacillaceae</taxon>
        <taxon>Thalassobacillus</taxon>
    </lineage>
</organism>
<gene>
    <name evidence="2" type="ORF">GCM10007216_05600</name>
</gene>
<dbReference type="InterPro" id="IPR024072">
    <property type="entry name" value="DHFR-like_dom_sf"/>
</dbReference>
<dbReference type="InterPro" id="IPR002734">
    <property type="entry name" value="RibDG_C"/>
</dbReference>
<dbReference type="InterPro" id="IPR050765">
    <property type="entry name" value="Riboflavin_Biosynth_HTPR"/>
</dbReference>
<dbReference type="PANTHER" id="PTHR38011:SF11">
    <property type="entry name" value="2,5-DIAMINO-6-RIBOSYLAMINO-4(3H)-PYRIMIDINONE 5'-PHOSPHATE REDUCTASE"/>
    <property type="match status" value="1"/>
</dbReference>
<dbReference type="Pfam" id="PF01872">
    <property type="entry name" value="RibD_C"/>
    <property type="match status" value="1"/>
</dbReference>
<accession>A0ABQ1NR19</accession>
<keyword evidence="3" id="KW-1185">Reference proteome</keyword>
<dbReference type="EMBL" id="BMCJ01000001">
    <property type="protein sequence ID" value="GGC77941.1"/>
    <property type="molecule type" value="Genomic_DNA"/>
</dbReference>
<dbReference type="RefSeq" id="WP_062445140.1">
    <property type="nucleotide sequence ID" value="NZ_BMCJ01000001.1"/>
</dbReference>
<feature type="domain" description="Bacterial bifunctional deaminase-reductase C-terminal" evidence="1">
    <location>
        <begin position="10"/>
        <end position="165"/>
    </location>
</feature>
<dbReference type="PANTHER" id="PTHR38011">
    <property type="entry name" value="DIHYDROFOLATE REDUCTASE FAMILY PROTEIN (AFU_ORTHOLOGUE AFUA_8G06820)"/>
    <property type="match status" value="1"/>
</dbReference>
<dbReference type="Proteomes" id="UP000619534">
    <property type="component" value="Unassembled WGS sequence"/>
</dbReference>
<evidence type="ECO:0000313" key="2">
    <source>
        <dbReference type="EMBL" id="GGC77941.1"/>
    </source>
</evidence>
<proteinExistence type="predicted"/>
<dbReference type="Gene3D" id="3.40.430.10">
    <property type="entry name" value="Dihydrofolate Reductase, subunit A"/>
    <property type="match status" value="1"/>
</dbReference>
<evidence type="ECO:0000313" key="3">
    <source>
        <dbReference type="Proteomes" id="UP000619534"/>
    </source>
</evidence>
<name>A0ABQ1NR19_9BACI</name>
<evidence type="ECO:0000259" key="1">
    <source>
        <dbReference type="Pfam" id="PF01872"/>
    </source>
</evidence>
<dbReference type="SUPFAM" id="SSF53597">
    <property type="entry name" value="Dihydrofolate reductase-like"/>
    <property type="match status" value="1"/>
</dbReference>